<keyword evidence="1" id="KW-0472">Membrane</keyword>
<comment type="caution">
    <text evidence="2">The sequence shown here is derived from an EMBL/GenBank/DDBJ whole genome shotgun (WGS) entry which is preliminary data.</text>
</comment>
<keyword evidence="1" id="KW-0812">Transmembrane</keyword>
<dbReference type="EMBL" id="JAJFAZ020000100">
    <property type="protein sequence ID" value="KAI5310961.1"/>
    <property type="molecule type" value="Genomic_DNA"/>
</dbReference>
<feature type="transmembrane region" description="Helical" evidence="1">
    <location>
        <begin position="77"/>
        <end position="100"/>
    </location>
</feature>
<evidence type="ECO:0000313" key="2">
    <source>
        <dbReference type="EMBL" id="KAI5310961.1"/>
    </source>
</evidence>
<evidence type="ECO:0000256" key="1">
    <source>
        <dbReference type="SAM" id="Phobius"/>
    </source>
</evidence>
<dbReference type="AlphaFoldDB" id="A0AAD4URH3"/>
<organism evidence="2 3">
    <name type="scientific">Prunus dulcis</name>
    <name type="common">Almond</name>
    <name type="synonym">Amygdalus dulcis</name>
    <dbReference type="NCBI Taxonomy" id="3755"/>
    <lineage>
        <taxon>Eukaryota</taxon>
        <taxon>Viridiplantae</taxon>
        <taxon>Streptophyta</taxon>
        <taxon>Embryophyta</taxon>
        <taxon>Tracheophyta</taxon>
        <taxon>Spermatophyta</taxon>
        <taxon>Magnoliopsida</taxon>
        <taxon>eudicotyledons</taxon>
        <taxon>Gunneridae</taxon>
        <taxon>Pentapetalae</taxon>
        <taxon>rosids</taxon>
        <taxon>fabids</taxon>
        <taxon>Rosales</taxon>
        <taxon>Rosaceae</taxon>
        <taxon>Amygdaloideae</taxon>
        <taxon>Amygdaleae</taxon>
        <taxon>Prunus</taxon>
    </lineage>
</organism>
<feature type="transmembrane region" description="Helical" evidence="1">
    <location>
        <begin position="48"/>
        <end position="70"/>
    </location>
</feature>
<gene>
    <name evidence="2" type="ORF">L3X38_045484</name>
</gene>
<evidence type="ECO:0000313" key="3">
    <source>
        <dbReference type="Proteomes" id="UP001054821"/>
    </source>
</evidence>
<keyword evidence="3" id="KW-1185">Reference proteome</keyword>
<feature type="transmembrane region" description="Helical" evidence="1">
    <location>
        <begin position="135"/>
        <end position="155"/>
    </location>
</feature>
<proteinExistence type="predicted"/>
<accession>A0AAD4URH3</accession>
<sequence>MIELYAISQGKLGYLTRDSNAPNSKYPQFGKWKIDDATMEPSLPTVMLTWFLCSTLPIVVLTGFLCSALSTVVLTGFLYFALPIVMLTGFLCSALPIALLTSSIFSKPTLTSQRDRGNEEVDFGVGFVTRIDVGAFFWIVVGAIFLIVIIAGNFSSRSRERIRKRVEKRRRSTKRFHFIFLDSPTPTPTPNPNPLFDLGPQDPYLLFGSLQDLVDLLELKMPLIYNGLGVLQFNWGIPQSMSGLNLIHFTLTFGGVKYPTKVVAGLAADGRQIVGRTNKAGLCLRVLGSRSFRHHQLEKCLQEGRAKSTQ</sequence>
<name>A0AAD4URH3_PRUDU</name>
<reference evidence="2 3" key="1">
    <citation type="journal article" date="2022" name="G3 (Bethesda)">
        <title>Whole-genome sequence and methylome profiling of the almond [Prunus dulcis (Mill.) D.A. Webb] cultivar 'Nonpareil'.</title>
        <authorList>
            <person name="D'Amico-Willman K.M."/>
            <person name="Ouma W.Z."/>
            <person name="Meulia T."/>
            <person name="Sideli G.M."/>
            <person name="Gradziel T.M."/>
            <person name="Fresnedo-Ramirez J."/>
        </authorList>
    </citation>
    <scope>NUCLEOTIDE SEQUENCE [LARGE SCALE GENOMIC DNA]</scope>
    <source>
        <strain evidence="2">Clone GOH B32 T37-40</strain>
    </source>
</reference>
<dbReference type="Proteomes" id="UP001054821">
    <property type="component" value="Unassembled WGS sequence"/>
</dbReference>
<keyword evidence="1" id="KW-1133">Transmembrane helix</keyword>
<protein>
    <submittedName>
        <fullName evidence="2">Uncharacterized protein</fullName>
    </submittedName>
</protein>